<dbReference type="InterPro" id="IPR009056">
    <property type="entry name" value="Cyt_c-like_dom"/>
</dbReference>
<dbReference type="GO" id="GO:0004130">
    <property type="term" value="F:cytochrome-c peroxidase activity"/>
    <property type="evidence" value="ECO:0007669"/>
    <property type="project" value="TreeGrafter"/>
</dbReference>
<feature type="domain" description="Cytochrome c" evidence="6">
    <location>
        <begin position="386"/>
        <end position="532"/>
    </location>
</feature>
<keyword evidence="3 4" id="KW-0408">Iron</keyword>
<dbReference type="GO" id="GO:0009055">
    <property type="term" value="F:electron transfer activity"/>
    <property type="evidence" value="ECO:0007669"/>
    <property type="project" value="InterPro"/>
</dbReference>
<dbReference type="PANTHER" id="PTHR30600:SF4">
    <property type="entry name" value="CYTOCHROME C DOMAIN-CONTAINING PROTEIN"/>
    <property type="match status" value="1"/>
</dbReference>
<accession>A0A133QCX9</accession>
<evidence type="ECO:0000313" key="8">
    <source>
        <dbReference type="Proteomes" id="UP000070533"/>
    </source>
</evidence>
<dbReference type="PATRIC" id="fig|28128.5.peg.1012"/>
<dbReference type="EMBL" id="LRQG01000061">
    <property type="protein sequence ID" value="KXA40741.1"/>
    <property type="molecule type" value="Genomic_DNA"/>
</dbReference>
<gene>
    <name evidence="7" type="ORF">HMPREF3226_01001</name>
</gene>
<reference evidence="8" key="1">
    <citation type="submission" date="2016-01" db="EMBL/GenBank/DDBJ databases">
        <authorList>
            <person name="Mitreva M."/>
            <person name="Pepin K.H."/>
            <person name="Mihindukulasuriya K.A."/>
            <person name="Fulton R."/>
            <person name="Fronick C."/>
            <person name="O'Laughlin M."/>
            <person name="Miner T."/>
            <person name="Herter B."/>
            <person name="Rosa B.A."/>
            <person name="Cordes M."/>
            <person name="Tomlinson C."/>
            <person name="Wollam A."/>
            <person name="Palsikar V.B."/>
            <person name="Mardis E.R."/>
            <person name="Wilson R.K."/>
        </authorList>
    </citation>
    <scope>NUCLEOTIDE SEQUENCE [LARGE SCALE GENOMIC DNA]</scope>
    <source>
        <strain evidence="8">MJR7716</strain>
    </source>
</reference>
<evidence type="ECO:0000256" key="1">
    <source>
        <dbReference type="ARBA" id="ARBA00022617"/>
    </source>
</evidence>
<protein>
    <recommendedName>
        <fullName evidence="6">Cytochrome c domain-containing protein</fullName>
    </recommendedName>
</protein>
<name>A0A133QCX9_9BACT</name>
<dbReference type="Pfam" id="PF06537">
    <property type="entry name" value="DHOR"/>
    <property type="match status" value="1"/>
</dbReference>
<dbReference type="Gene3D" id="1.10.760.10">
    <property type="entry name" value="Cytochrome c-like domain"/>
    <property type="match status" value="1"/>
</dbReference>
<evidence type="ECO:0000256" key="2">
    <source>
        <dbReference type="ARBA" id="ARBA00022723"/>
    </source>
</evidence>
<dbReference type="eggNOG" id="COG3488">
    <property type="taxonomic scope" value="Bacteria"/>
</dbReference>
<dbReference type="SUPFAM" id="SSF46626">
    <property type="entry name" value="Cytochrome c"/>
    <property type="match status" value="1"/>
</dbReference>
<dbReference type="GO" id="GO:0046872">
    <property type="term" value="F:metal ion binding"/>
    <property type="evidence" value="ECO:0007669"/>
    <property type="project" value="UniProtKB-KW"/>
</dbReference>
<keyword evidence="1 4" id="KW-0349">Heme</keyword>
<sequence>MKKRMKKSTSFLFLTTMTMIWGSLAACHDDVNLPKPNPGEKTELADEWYAGGKLGTTFNATASAYEDPTPAIEEAGLEYQFKMGEYFFERPYNSSTRPFNGRGPLYSRPSCESCHCGYGHGWRITRFDPKQWGNSTELEICNSDGDLLSFFSPKFQGMPPFKSYLDPAKVKITWKEYVDDWGNAFPDGEHYSLIYPEVEIPEDGYYVKPSHNGKPVDVKDITIRLKNAIPFFGNGLIGAIDDDSLLLQWQREEAHVPLDPTRFKNGQWAAIDPITKLPFRFGHFLDLSTFTWDVQHWANFNVTRKGHTNINVTKEYALTASKDPEVQKVFYKYYPEWKKTGNPEKDIYNYFMSDDHPIEMKDGDYLNYMVWLRGLAVPAARNLDDPAVQRGKQLFTEIGCATCHRPMWITGNDLFKYPGDLNFTPNDARLPHYPKQKIWPYTDLVSHRLYMKNDVRKGWIRTPPLWGKGLMKVCTGHDDRLYDARARNVIEAIMWHGCSREGGVSHARWTTKKFRELKKEDRQAIVKFIESI</sequence>
<evidence type="ECO:0000313" key="7">
    <source>
        <dbReference type="EMBL" id="KXA40741.1"/>
    </source>
</evidence>
<dbReference type="AlphaFoldDB" id="A0A133QCX9"/>
<dbReference type="PROSITE" id="PS51007">
    <property type="entry name" value="CYTC"/>
    <property type="match status" value="1"/>
</dbReference>
<dbReference type="InterPro" id="IPR051395">
    <property type="entry name" value="Cytochrome_c_Peroxidase/MauG"/>
</dbReference>
<dbReference type="PANTHER" id="PTHR30600">
    <property type="entry name" value="CYTOCHROME C PEROXIDASE-RELATED"/>
    <property type="match status" value="1"/>
</dbReference>
<comment type="caution">
    <text evidence="7">The sequence shown here is derived from an EMBL/GenBank/DDBJ whole genome shotgun (WGS) entry which is preliminary data.</text>
</comment>
<evidence type="ECO:0000256" key="4">
    <source>
        <dbReference type="PROSITE-ProRule" id="PRU00433"/>
    </source>
</evidence>
<feature type="signal peptide" evidence="5">
    <location>
        <begin position="1"/>
        <end position="25"/>
    </location>
</feature>
<evidence type="ECO:0000256" key="5">
    <source>
        <dbReference type="SAM" id="SignalP"/>
    </source>
</evidence>
<proteinExistence type="predicted"/>
<feature type="chain" id="PRO_5007458804" description="Cytochrome c domain-containing protein" evidence="5">
    <location>
        <begin position="26"/>
        <end position="532"/>
    </location>
</feature>
<keyword evidence="5" id="KW-0732">Signal</keyword>
<dbReference type="GO" id="GO:0020037">
    <property type="term" value="F:heme binding"/>
    <property type="evidence" value="ECO:0007669"/>
    <property type="project" value="InterPro"/>
</dbReference>
<dbReference type="PROSITE" id="PS51257">
    <property type="entry name" value="PROKAR_LIPOPROTEIN"/>
    <property type="match status" value="1"/>
</dbReference>
<dbReference type="STRING" id="28128.HMPREF3226_01001"/>
<dbReference type="InterPro" id="IPR036909">
    <property type="entry name" value="Cyt_c-like_dom_sf"/>
</dbReference>
<keyword evidence="8" id="KW-1185">Reference proteome</keyword>
<evidence type="ECO:0000259" key="6">
    <source>
        <dbReference type="PROSITE" id="PS51007"/>
    </source>
</evidence>
<dbReference type="InterPro" id="IPR010538">
    <property type="entry name" value="DHOR"/>
</dbReference>
<dbReference type="Proteomes" id="UP000070533">
    <property type="component" value="Unassembled WGS sequence"/>
</dbReference>
<keyword evidence="2 4" id="KW-0479">Metal-binding</keyword>
<evidence type="ECO:0000256" key="3">
    <source>
        <dbReference type="ARBA" id="ARBA00023004"/>
    </source>
</evidence>
<organism evidence="7 8">
    <name type="scientific">Prevotella corporis</name>
    <dbReference type="NCBI Taxonomy" id="28128"/>
    <lineage>
        <taxon>Bacteria</taxon>
        <taxon>Pseudomonadati</taxon>
        <taxon>Bacteroidota</taxon>
        <taxon>Bacteroidia</taxon>
        <taxon>Bacteroidales</taxon>
        <taxon>Prevotellaceae</taxon>
        <taxon>Prevotella</taxon>
    </lineage>
</organism>